<protein>
    <submittedName>
        <fullName evidence="2">Uncharacterized protein</fullName>
    </submittedName>
</protein>
<dbReference type="Proteomes" id="UP000799291">
    <property type="component" value="Unassembled WGS sequence"/>
</dbReference>
<reference evidence="2" key="1">
    <citation type="journal article" date="2020" name="Stud. Mycol.">
        <title>101 Dothideomycetes genomes: a test case for predicting lifestyles and emergence of pathogens.</title>
        <authorList>
            <person name="Haridas S."/>
            <person name="Albert R."/>
            <person name="Binder M."/>
            <person name="Bloem J."/>
            <person name="Labutti K."/>
            <person name="Salamov A."/>
            <person name="Andreopoulos B."/>
            <person name="Baker S."/>
            <person name="Barry K."/>
            <person name="Bills G."/>
            <person name="Bluhm B."/>
            <person name="Cannon C."/>
            <person name="Castanera R."/>
            <person name="Culley D."/>
            <person name="Daum C."/>
            <person name="Ezra D."/>
            <person name="Gonzalez J."/>
            <person name="Henrissat B."/>
            <person name="Kuo A."/>
            <person name="Liang C."/>
            <person name="Lipzen A."/>
            <person name="Lutzoni F."/>
            <person name="Magnuson J."/>
            <person name="Mondo S."/>
            <person name="Nolan M."/>
            <person name="Ohm R."/>
            <person name="Pangilinan J."/>
            <person name="Park H.-J."/>
            <person name="Ramirez L."/>
            <person name="Alfaro M."/>
            <person name="Sun H."/>
            <person name="Tritt A."/>
            <person name="Yoshinaga Y."/>
            <person name="Zwiers L.-H."/>
            <person name="Turgeon B."/>
            <person name="Goodwin S."/>
            <person name="Spatafora J."/>
            <person name="Crous P."/>
            <person name="Grigoriev I."/>
        </authorList>
    </citation>
    <scope>NUCLEOTIDE SEQUENCE</scope>
    <source>
        <strain evidence="2">CBS 122367</strain>
    </source>
</reference>
<dbReference type="OrthoDB" id="3783585at2759"/>
<evidence type="ECO:0000313" key="2">
    <source>
        <dbReference type="EMBL" id="KAF2678418.1"/>
    </source>
</evidence>
<proteinExistence type="predicted"/>
<dbReference type="EMBL" id="MU005612">
    <property type="protein sequence ID" value="KAF2678418.1"/>
    <property type="molecule type" value="Genomic_DNA"/>
</dbReference>
<dbReference type="AlphaFoldDB" id="A0A6G1IK02"/>
<name>A0A6G1IK02_9PLEO</name>
<evidence type="ECO:0000313" key="3">
    <source>
        <dbReference type="Proteomes" id="UP000799291"/>
    </source>
</evidence>
<sequence>MPRRVFDCFNKSGEKRGHFYGCRALHKSGVWVGYLAPEKRNQGFEGLASFDQLKENHRRNNPRLINGTAGIERTAVCRGCASENFQLFTLKEINFGDGTKVVIMRLDGEDDMGMFCILEKLPTDRSLPLLQCWQPYKYRREKNSNFMLLSLRDGGQTSGTLESVRIALGHPHPPPPPEPQTPSESTSPEYQQRSASSSPNDQEKTQSVKQPGSSAAQKRRLSESSLQNESSGKRQDTETPVPPAFELATDPQETTPSLADSDRNTAVPPLVPPSRLSTSRTKNARVPAGVEIIALEPTEEQSERVRLEWFPQVGGIGRGYGYSLRECKTLSSFFNLVRKQVADDPEVLAVVEDTKVWQLTYKLPDQPQEATYLLPNDETGFDKIVQSLAESSVWDTDPKRVEIELRVVR</sequence>
<feature type="region of interest" description="Disordered" evidence="1">
    <location>
        <begin position="166"/>
        <end position="283"/>
    </location>
</feature>
<feature type="compositionally biased region" description="Polar residues" evidence="1">
    <location>
        <begin position="207"/>
        <end position="216"/>
    </location>
</feature>
<feature type="compositionally biased region" description="Pro residues" evidence="1">
    <location>
        <begin position="171"/>
        <end position="180"/>
    </location>
</feature>
<organism evidence="2 3">
    <name type="scientific">Lentithecium fluviatile CBS 122367</name>
    <dbReference type="NCBI Taxonomy" id="1168545"/>
    <lineage>
        <taxon>Eukaryota</taxon>
        <taxon>Fungi</taxon>
        <taxon>Dikarya</taxon>
        <taxon>Ascomycota</taxon>
        <taxon>Pezizomycotina</taxon>
        <taxon>Dothideomycetes</taxon>
        <taxon>Pleosporomycetidae</taxon>
        <taxon>Pleosporales</taxon>
        <taxon>Massarineae</taxon>
        <taxon>Lentitheciaceae</taxon>
        <taxon>Lentithecium</taxon>
    </lineage>
</organism>
<keyword evidence="3" id="KW-1185">Reference proteome</keyword>
<accession>A0A6G1IK02</accession>
<evidence type="ECO:0000256" key="1">
    <source>
        <dbReference type="SAM" id="MobiDB-lite"/>
    </source>
</evidence>
<feature type="compositionally biased region" description="Polar residues" evidence="1">
    <location>
        <begin position="190"/>
        <end position="200"/>
    </location>
</feature>
<gene>
    <name evidence="2" type="ORF">K458DRAFT_435864</name>
</gene>